<keyword evidence="10 18" id="KW-1133">Transmembrane helix</keyword>
<keyword evidence="8" id="KW-0067">ATP-binding</keyword>
<proteinExistence type="inferred from homology"/>
<evidence type="ECO:0000256" key="12">
    <source>
        <dbReference type="ARBA" id="ARBA00023136"/>
    </source>
</evidence>
<dbReference type="eggNOG" id="COG3850">
    <property type="taxonomic scope" value="Bacteria"/>
</dbReference>
<feature type="domain" description="Guanylate cyclase" evidence="19">
    <location>
        <begin position="368"/>
        <end position="495"/>
    </location>
</feature>
<name>B4VT78_9CYAN</name>
<evidence type="ECO:0000259" key="19">
    <source>
        <dbReference type="PROSITE" id="PS50125"/>
    </source>
</evidence>
<comment type="catalytic activity">
    <reaction evidence="1">
        <text>ATP = 3',5'-cyclic AMP + diphosphate</text>
        <dbReference type="Rhea" id="RHEA:15389"/>
        <dbReference type="ChEBI" id="CHEBI:30616"/>
        <dbReference type="ChEBI" id="CHEBI:33019"/>
        <dbReference type="ChEBI" id="CHEBI:58165"/>
        <dbReference type="EC" id="4.6.1.1"/>
    </reaction>
</comment>
<feature type="transmembrane region" description="Helical" evidence="18">
    <location>
        <begin position="20"/>
        <end position="42"/>
    </location>
</feature>
<dbReference type="InterPro" id="IPR001054">
    <property type="entry name" value="A/G_cyclase"/>
</dbReference>
<dbReference type="GO" id="GO:0035556">
    <property type="term" value="P:intracellular signal transduction"/>
    <property type="evidence" value="ECO:0007669"/>
    <property type="project" value="InterPro"/>
</dbReference>
<dbReference type="Pfam" id="PF00211">
    <property type="entry name" value="Guanylate_cyc"/>
    <property type="match status" value="1"/>
</dbReference>
<dbReference type="SUPFAM" id="SSF55073">
    <property type="entry name" value="Nucleotide cyclase"/>
    <property type="match status" value="1"/>
</dbReference>
<evidence type="ECO:0000313" key="20">
    <source>
        <dbReference type="EMBL" id="EDX74937.1"/>
    </source>
</evidence>
<evidence type="ECO:0000256" key="14">
    <source>
        <dbReference type="ARBA" id="ARBA00032597"/>
    </source>
</evidence>
<dbReference type="PANTHER" id="PTHR11920:SF335">
    <property type="entry name" value="GUANYLATE CYCLASE"/>
    <property type="match status" value="1"/>
</dbReference>
<dbReference type="FunFam" id="3.30.70.1230:FF:000033">
    <property type="entry name" value="Adenylate cyclase"/>
    <property type="match status" value="1"/>
</dbReference>
<sequence>MKIWKRLTGGGRKLSITTKFALAFIALLLLIGIVSMTGFVSLRQMRNETKAVLLTSIEVQRRGFEMDAALRNARRVEIDFFLRWPSINFSSTNLNEFRDKHRQEIEKVIDISSQLQELLAQVQGGIFKRQSNPDLVEYVEIVEQYSRSFQETVGLVSNLGIDNVGVLEQLEQNLTLLRNRLELAEAQEFLGLVNQMQSYEKEYLSTREPARMELLTKTAQQLREQINTSAKFNETERRQALRYLDAYQSVAKDIVRLDKEIQDKIRNFDQQAQALADKLIDLADAEADRARRTINDTSETATVLLVAAVLVALIAAVIIARQFASALTTLDRETAKSEHLLLNVLPEPIAHRLKREERTIADHFNEVTVLFADIVGFTELASHTSPIELVEILNVIFSEFDQLVEEHHLEKIKTIGDAYMVVGGLPMPMLNHTEAIADMALDMQRVIEQFCQETGKSFSIRIGIHTGPVIAGIIGIKKFIYDLWGDTVNIASRMESHGLPGSIQVTEDTYKRLKHRYHFEDRGPIQVKGKGQMNCYLLTGRKQNSPTIEYIEL</sequence>
<reference evidence="20 21" key="1">
    <citation type="submission" date="2008-07" db="EMBL/GenBank/DDBJ databases">
        <authorList>
            <person name="Tandeau de Marsac N."/>
            <person name="Ferriera S."/>
            <person name="Johnson J."/>
            <person name="Kravitz S."/>
            <person name="Beeson K."/>
            <person name="Sutton G."/>
            <person name="Rogers Y.-H."/>
            <person name="Friedman R."/>
            <person name="Frazier M."/>
            <person name="Venter J.C."/>
        </authorList>
    </citation>
    <scope>NUCLEOTIDE SEQUENCE [LARGE SCALE GENOMIC DNA]</scope>
    <source>
        <strain evidence="20 21">PCC 7420</strain>
    </source>
</reference>
<dbReference type="PROSITE" id="PS00452">
    <property type="entry name" value="GUANYLATE_CYCLASE_1"/>
    <property type="match status" value="1"/>
</dbReference>
<dbReference type="Proteomes" id="UP000003835">
    <property type="component" value="Unassembled WGS sequence"/>
</dbReference>
<dbReference type="PROSITE" id="PS50125">
    <property type="entry name" value="GUANYLATE_CYCLASE_2"/>
    <property type="match status" value="1"/>
</dbReference>
<evidence type="ECO:0000256" key="2">
    <source>
        <dbReference type="ARBA" id="ARBA00004370"/>
    </source>
</evidence>
<dbReference type="AlphaFoldDB" id="B4VT78"/>
<accession>B4VT78</accession>
<keyword evidence="7" id="KW-0547">Nucleotide-binding</keyword>
<evidence type="ECO:0000256" key="13">
    <source>
        <dbReference type="ARBA" id="ARBA00023239"/>
    </source>
</evidence>
<dbReference type="GO" id="GO:0004016">
    <property type="term" value="F:adenylate cyclase activity"/>
    <property type="evidence" value="ECO:0007669"/>
    <property type="project" value="UniProtKB-EC"/>
</dbReference>
<evidence type="ECO:0000256" key="15">
    <source>
        <dbReference type="ARBA" id="ARBA00032637"/>
    </source>
</evidence>
<evidence type="ECO:0000256" key="16">
    <source>
        <dbReference type="ARBA" id="ARBA00064436"/>
    </source>
</evidence>
<evidence type="ECO:0000256" key="9">
    <source>
        <dbReference type="ARBA" id="ARBA00022842"/>
    </source>
</evidence>
<dbReference type="GO" id="GO:0046872">
    <property type="term" value="F:metal ion binding"/>
    <property type="evidence" value="ECO:0007669"/>
    <property type="project" value="UniProtKB-KW"/>
</dbReference>
<dbReference type="InterPro" id="IPR018297">
    <property type="entry name" value="A/G_cyclase_CS"/>
</dbReference>
<keyword evidence="11" id="KW-0115">cAMP biosynthesis</keyword>
<keyword evidence="21" id="KW-1185">Reference proteome</keyword>
<feature type="transmembrane region" description="Helical" evidence="18">
    <location>
        <begin position="301"/>
        <end position="320"/>
    </location>
</feature>
<comment type="subcellular location">
    <subcellularLocation>
        <location evidence="2">Membrane</location>
    </subcellularLocation>
</comment>
<comment type="subunit">
    <text evidence="16">Homodimer. Can also exist as monomer.</text>
</comment>
<evidence type="ECO:0000256" key="17">
    <source>
        <dbReference type="RuleBase" id="RU000405"/>
    </source>
</evidence>
<dbReference type="SMART" id="SM00044">
    <property type="entry name" value="CYCc"/>
    <property type="match status" value="1"/>
</dbReference>
<evidence type="ECO:0000256" key="11">
    <source>
        <dbReference type="ARBA" id="ARBA00022998"/>
    </source>
</evidence>
<dbReference type="STRING" id="118168.MC7420_811"/>
<dbReference type="InterPro" id="IPR050401">
    <property type="entry name" value="Cyclic_nucleotide_synthase"/>
</dbReference>
<evidence type="ECO:0000256" key="6">
    <source>
        <dbReference type="ARBA" id="ARBA00022723"/>
    </source>
</evidence>
<evidence type="ECO:0000256" key="8">
    <source>
        <dbReference type="ARBA" id="ARBA00022840"/>
    </source>
</evidence>
<dbReference type="PANTHER" id="PTHR11920">
    <property type="entry name" value="GUANYLYL CYCLASE"/>
    <property type="match status" value="1"/>
</dbReference>
<dbReference type="GO" id="GO:0006171">
    <property type="term" value="P:cAMP biosynthetic process"/>
    <property type="evidence" value="ECO:0007669"/>
    <property type="project" value="UniProtKB-KW"/>
</dbReference>
<keyword evidence="13 17" id="KW-0456">Lyase</keyword>
<dbReference type="GO" id="GO:0005524">
    <property type="term" value="F:ATP binding"/>
    <property type="evidence" value="ECO:0007669"/>
    <property type="project" value="UniProtKB-KW"/>
</dbReference>
<dbReference type="GO" id="GO:0005886">
    <property type="term" value="C:plasma membrane"/>
    <property type="evidence" value="ECO:0007669"/>
    <property type="project" value="UniProtKB-ARBA"/>
</dbReference>
<evidence type="ECO:0000256" key="18">
    <source>
        <dbReference type="SAM" id="Phobius"/>
    </source>
</evidence>
<evidence type="ECO:0000313" key="21">
    <source>
        <dbReference type="Proteomes" id="UP000003835"/>
    </source>
</evidence>
<dbReference type="EC" id="4.6.1.1" evidence="3"/>
<dbReference type="InterPro" id="IPR029787">
    <property type="entry name" value="Nucleotide_cyclase"/>
</dbReference>
<organism evidence="20 21">
    <name type="scientific">Coleofasciculus chthonoplastes PCC 7420</name>
    <dbReference type="NCBI Taxonomy" id="118168"/>
    <lineage>
        <taxon>Bacteria</taxon>
        <taxon>Bacillati</taxon>
        <taxon>Cyanobacteriota</taxon>
        <taxon>Cyanophyceae</taxon>
        <taxon>Coleofasciculales</taxon>
        <taxon>Coleofasciculaceae</taxon>
        <taxon>Coleofasciculus</taxon>
    </lineage>
</organism>
<protein>
    <recommendedName>
        <fullName evidence="4">Adenylate cyclase</fullName>
        <ecNumber evidence="3">4.6.1.1</ecNumber>
    </recommendedName>
    <alternativeName>
        <fullName evidence="14">ATP pyrophosphate-lyase</fullName>
    </alternativeName>
    <alternativeName>
        <fullName evidence="15">Adenylyl cyclase</fullName>
    </alternativeName>
</protein>
<evidence type="ECO:0000256" key="10">
    <source>
        <dbReference type="ARBA" id="ARBA00022989"/>
    </source>
</evidence>
<keyword evidence="9" id="KW-0460">Magnesium</keyword>
<keyword evidence="6" id="KW-0479">Metal-binding</keyword>
<dbReference type="HOGENOM" id="CLU_477211_0_0_3"/>
<evidence type="ECO:0000256" key="7">
    <source>
        <dbReference type="ARBA" id="ARBA00022741"/>
    </source>
</evidence>
<dbReference type="CDD" id="cd07302">
    <property type="entry name" value="CHD"/>
    <property type="match status" value="1"/>
</dbReference>
<dbReference type="RefSeq" id="WP_006101757.1">
    <property type="nucleotide sequence ID" value="NZ_DS989851.1"/>
</dbReference>
<evidence type="ECO:0000256" key="3">
    <source>
        <dbReference type="ARBA" id="ARBA00012201"/>
    </source>
</evidence>
<dbReference type="EMBL" id="DS989851">
    <property type="protein sequence ID" value="EDX74937.1"/>
    <property type="molecule type" value="Genomic_DNA"/>
</dbReference>
<evidence type="ECO:0000256" key="4">
    <source>
        <dbReference type="ARBA" id="ARBA00021420"/>
    </source>
</evidence>
<keyword evidence="12 18" id="KW-0472">Membrane</keyword>
<evidence type="ECO:0000256" key="5">
    <source>
        <dbReference type="ARBA" id="ARBA00022692"/>
    </source>
</evidence>
<keyword evidence="5 18" id="KW-0812">Transmembrane</keyword>
<dbReference type="eggNOG" id="COG2114">
    <property type="taxonomic scope" value="Bacteria"/>
</dbReference>
<gene>
    <name evidence="20" type="ORF">MC7420_811</name>
</gene>
<comment type="similarity">
    <text evidence="17">Belongs to the adenylyl cyclase class-4/guanylyl cyclase family.</text>
</comment>
<dbReference type="Gene3D" id="3.30.70.1230">
    <property type="entry name" value="Nucleotide cyclase"/>
    <property type="match status" value="1"/>
</dbReference>
<evidence type="ECO:0000256" key="1">
    <source>
        <dbReference type="ARBA" id="ARBA00001593"/>
    </source>
</evidence>